<evidence type="ECO:0000313" key="8">
    <source>
        <dbReference type="Proteomes" id="UP000288246"/>
    </source>
</evidence>
<evidence type="ECO:0000313" key="7">
    <source>
        <dbReference type="EMBL" id="GCD21363.1"/>
    </source>
</evidence>
<dbReference type="GO" id="GO:0016020">
    <property type="term" value="C:membrane"/>
    <property type="evidence" value="ECO:0007669"/>
    <property type="project" value="UniProtKB-SubCell"/>
</dbReference>
<proteinExistence type="predicted"/>
<evidence type="ECO:0000259" key="6">
    <source>
        <dbReference type="Pfam" id="PF13515"/>
    </source>
</evidence>
<accession>A0A401V385</accession>
<dbReference type="Proteomes" id="UP000288246">
    <property type="component" value="Unassembled WGS sequence"/>
</dbReference>
<dbReference type="InterPro" id="IPR049453">
    <property type="entry name" value="Memb_transporter_dom"/>
</dbReference>
<feature type="transmembrane region" description="Helical" evidence="5">
    <location>
        <begin position="110"/>
        <end position="127"/>
    </location>
</feature>
<dbReference type="RefSeq" id="WP_124343877.1">
    <property type="nucleotide sequence ID" value="NZ_BHYL01000265.1"/>
</dbReference>
<keyword evidence="8" id="KW-1185">Reference proteome</keyword>
<dbReference type="OrthoDB" id="5198202at2"/>
<dbReference type="EMBL" id="BHYL01000265">
    <property type="protein sequence ID" value="GCD21363.1"/>
    <property type="molecule type" value="Genomic_DNA"/>
</dbReference>
<protein>
    <submittedName>
        <fullName evidence="7">FUSC family protein</fullName>
    </submittedName>
</protein>
<comment type="caution">
    <text evidence="7">The sequence shown here is derived from an EMBL/GenBank/DDBJ whole genome shotgun (WGS) entry which is preliminary data.</text>
</comment>
<name>A0A401V385_9CELL</name>
<comment type="subcellular location">
    <subcellularLocation>
        <location evidence="1">Membrane</location>
        <topology evidence="1">Multi-pass membrane protein</topology>
    </subcellularLocation>
</comment>
<reference evidence="7 8" key="1">
    <citation type="submission" date="2018-11" db="EMBL/GenBank/DDBJ databases">
        <title>Draft genome sequence of Cellulomonas takizawaensis strain TKZ-21.</title>
        <authorList>
            <person name="Yamamura H."/>
            <person name="Hayashi T."/>
            <person name="Hamada M."/>
            <person name="Serisawa Y."/>
            <person name="Matsuyama K."/>
            <person name="Nakagawa Y."/>
            <person name="Otoguro M."/>
            <person name="Yanagida F."/>
            <person name="Hayakawa M."/>
        </authorList>
    </citation>
    <scope>NUCLEOTIDE SEQUENCE [LARGE SCALE GENOMIC DNA]</scope>
    <source>
        <strain evidence="7 8">TKZ-21</strain>
    </source>
</reference>
<gene>
    <name evidence="7" type="ORF">CTKZ_29250</name>
</gene>
<keyword evidence="2 5" id="KW-0812">Transmembrane</keyword>
<sequence length="375" mass="39098">MTSAADAGRARTTGRHDLAVLGRARVRQGWARVAASWFPILQAAVAGSVAFAIAHFWLGHPYPFFAPVSAWIALGFSMDRSVRRVAELAVGVAIGVALGEVVALVIGQGALQVGLVLFVAALLARFLDRGQMLTTQAGVQAIVIVSLPAAAGGPFGRWVDAALGGAVALAVALLTPSDPRRHPRALGRAALDEVAGVLHVLARGLDERSVPAVEDALVRGRASQPALDEWSERSANARDLARLSPASRRFADELAGHVTGAVLADRAMRNTRVLARRALAVLEAEAPHDTSRLAEQVAATAAAVDDLAAAVGTGRDPDRARAELLLVAQALDPFTLAADDWQVQSLVLLHRSLAVDLLESAGVAPGDARAALPEI</sequence>
<evidence type="ECO:0000256" key="1">
    <source>
        <dbReference type="ARBA" id="ARBA00004141"/>
    </source>
</evidence>
<feature type="transmembrane region" description="Helical" evidence="5">
    <location>
        <begin position="134"/>
        <end position="152"/>
    </location>
</feature>
<evidence type="ECO:0000256" key="2">
    <source>
        <dbReference type="ARBA" id="ARBA00022692"/>
    </source>
</evidence>
<feature type="transmembrane region" description="Helical" evidence="5">
    <location>
        <begin position="33"/>
        <end position="56"/>
    </location>
</feature>
<dbReference type="AlphaFoldDB" id="A0A401V385"/>
<keyword evidence="4 5" id="KW-0472">Membrane</keyword>
<evidence type="ECO:0000256" key="4">
    <source>
        <dbReference type="ARBA" id="ARBA00023136"/>
    </source>
</evidence>
<feature type="domain" description="Integral membrane bound transporter" evidence="6">
    <location>
        <begin position="50"/>
        <end position="171"/>
    </location>
</feature>
<evidence type="ECO:0000256" key="3">
    <source>
        <dbReference type="ARBA" id="ARBA00022989"/>
    </source>
</evidence>
<keyword evidence="3 5" id="KW-1133">Transmembrane helix</keyword>
<organism evidence="7 8">
    <name type="scientific">Cellulomonas algicola</name>
    <dbReference type="NCBI Taxonomy" id="2071633"/>
    <lineage>
        <taxon>Bacteria</taxon>
        <taxon>Bacillati</taxon>
        <taxon>Actinomycetota</taxon>
        <taxon>Actinomycetes</taxon>
        <taxon>Micrococcales</taxon>
        <taxon>Cellulomonadaceae</taxon>
        <taxon>Cellulomonas</taxon>
    </lineage>
</organism>
<dbReference type="Pfam" id="PF13515">
    <property type="entry name" value="FUSC_2"/>
    <property type="match status" value="1"/>
</dbReference>
<evidence type="ECO:0000256" key="5">
    <source>
        <dbReference type="SAM" id="Phobius"/>
    </source>
</evidence>